<dbReference type="AlphaFoldDB" id="A0A1A9UZV1"/>
<reference evidence="2" key="1">
    <citation type="submission" date="2020-05" db="UniProtKB">
        <authorList>
            <consortium name="EnsemblMetazoa"/>
        </authorList>
    </citation>
    <scope>IDENTIFICATION</scope>
    <source>
        <strain evidence="2">TTRI</strain>
    </source>
</reference>
<keyword evidence="1" id="KW-0812">Transmembrane</keyword>
<evidence type="ECO:0000313" key="2">
    <source>
        <dbReference type="EnsemblMetazoa" id="GAUT021176-PA"/>
    </source>
</evidence>
<evidence type="ECO:0000256" key="1">
    <source>
        <dbReference type="SAM" id="Phobius"/>
    </source>
</evidence>
<name>A0A1A9UZV1_GLOAU</name>
<keyword evidence="1" id="KW-0472">Membrane</keyword>
<organism evidence="2 3">
    <name type="scientific">Glossina austeni</name>
    <name type="common">Savannah tsetse fly</name>
    <dbReference type="NCBI Taxonomy" id="7395"/>
    <lineage>
        <taxon>Eukaryota</taxon>
        <taxon>Metazoa</taxon>
        <taxon>Ecdysozoa</taxon>
        <taxon>Arthropoda</taxon>
        <taxon>Hexapoda</taxon>
        <taxon>Insecta</taxon>
        <taxon>Pterygota</taxon>
        <taxon>Neoptera</taxon>
        <taxon>Endopterygota</taxon>
        <taxon>Diptera</taxon>
        <taxon>Brachycera</taxon>
        <taxon>Muscomorpha</taxon>
        <taxon>Hippoboscoidea</taxon>
        <taxon>Glossinidae</taxon>
        <taxon>Glossina</taxon>
    </lineage>
</organism>
<dbReference type="EnsemblMetazoa" id="GAUT021176-RA">
    <property type="protein sequence ID" value="GAUT021176-PA"/>
    <property type="gene ID" value="GAUT021176"/>
</dbReference>
<dbReference type="VEuPathDB" id="VectorBase:GAUT021176"/>
<feature type="transmembrane region" description="Helical" evidence="1">
    <location>
        <begin position="85"/>
        <end position="110"/>
    </location>
</feature>
<sequence>MLFILNSTHTPKICEGSAVVLKLYSKLSKLILQSIVEEHHAVGIFCGDVPNAGKNGKCFLCCRSKDSTGIVFTSSRFAFQENHSILMAAVMLEFHTVMSATIVMMIMLLFNPPLFCNMKRLSIRVITYTYIGYWNRAPSYLREYYDLNGRLR</sequence>
<protein>
    <submittedName>
        <fullName evidence="2">Uncharacterized protein</fullName>
    </submittedName>
</protein>
<keyword evidence="1" id="KW-1133">Transmembrane helix</keyword>
<proteinExistence type="predicted"/>
<accession>A0A1A9UZV1</accession>
<dbReference type="Proteomes" id="UP000078200">
    <property type="component" value="Unassembled WGS sequence"/>
</dbReference>
<evidence type="ECO:0000313" key="3">
    <source>
        <dbReference type="Proteomes" id="UP000078200"/>
    </source>
</evidence>
<keyword evidence="3" id="KW-1185">Reference proteome</keyword>